<dbReference type="PANTHER" id="PTHR42870">
    <property type="entry name" value="ACETYL-COA C-ACETYLTRANSFERASE"/>
    <property type="match status" value="1"/>
</dbReference>
<dbReference type="SUPFAM" id="SSF53901">
    <property type="entry name" value="Thiolase-like"/>
    <property type="match status" value="2"/>
</dbReference>
<evidence type="ECO:0000313" key="2">
    <source>
        <dbReference type="EMBL" id="ETW95581.1"/>
    </source>
</evidence>
<evidence type="ECO:0000259" key="1">
    <source>
        <dbReference type="Pfam" id="PF22691"/>
    </source>
</evidence>
<evidence type="ECO:0000313" key="3">
    <source>
        <dbReference type="Proteomes" id="UP000019141"/>
    </source>
</evidence>
<feature type="domain" description="Thiolase C-terminal" evidence="1">
    <location>
        <begin position="261"/>
        <end position="384"/>
    </location>
</feature>
<gene>
    <name evidence="2" type="ORF">ETSY1_30060</name>
</gene>
<dbReference type="EMBL" id="AZHW01000901">
    <property type="protein sequence ID" value="ETW95581.1"/>
    <property type="molecule type" value="Genomic_DNA"/>
</dbReference>
<organism evidence="2 3">
    <name type="scientific">Entotheonella factor</name>
    <dbReference type="NCBI Taxonomy" id="1429438"/>
    <lineage>
        <taxon>Bacteria</taxon>
        <taxon>Pseudomonadati</taxon>
        <taxon>Nitrospinota/Tectimicrobiota group</taxon>
        <taxon>Candidatus Tectimicrobiota</taxon>
        <taxon>Candidatus Entotheonellia</taxon>
        <taxon>Candidatus Entotheonellales</taxon>
        <taxon>Candidatus Entotheonellaceae</taxon>
        <taxon>Candidatus Entotheonella</taxon>
    </lineage>
</organism>
<dbReference type="InterPro" id="IPR055140">
    <property type="entry name" value="Thiolase_C_2"/>
</dbReference>
<dbReference type="PIRSF" id="PIRSF000429">
    <property type="entry name" value="Ac-CoA_Ac_transf"/>
    <property type="match status" value="1"/>
</dbReference>
<dbReference type="Gene3D" id="3.40.47.10">
    <property type="match status" value="1"/>
</dbReference>
<dbReference type="GO" id="GO:0003988">
    <property type="term" value="F:acetyl-CoA C-acyltransferase activity"/>
    <property type="evidence" value="ECO:0007669"/>
    <property type="project" value="UniProtKB-ARBA"/>
</dbReference>
<name>W4LE18_ENTF1</name>
<keyword evidence="3" id="KW-1185">Reference proteome</keyword>
<accession>W4LE18</accession>
<dbReference type="HOGENOM" id="CLU_035425_2_0_7"/>
<dbReference type="Pfam" id="PF22691">
    <property type="entry name" value="Thiolase_C_1"/>
    <property type="match status" value="1"/>
</dbReference>
<dbReference type="PATRIC" id="fig|1429438.4.peg.5724"/>
<sequence length="392" mass="43072">MSTFTLKDKACIVGVGETAYTRGSEQTVLRLVLEASRSAITDAGLRLQDIDGFVLPGYFVFQEALAANLGIENLRYSAMIQMGGASPVTALQSAAMAVATGVAKHVLVPFGWNGYSEARVSRRERPDASASPRENAMSQAVRNYYAPYGALAPVQYYAWLATRHRELYGTTDEDMAQVALTCRENAQYNPRAYMYGRPLTLEQYLESPTMATPFRILDCCLETDGACAVVVTSPERAADLRHDPVYIMGVAEGHPYPADDIPNRPDFFKIGLNFAAPHAFDMAGVTPQDMDFAQIYDCFTYVVMLQLEALGFCDVGESRDFVKDGRLRVDGDLPINTHGGLHSEAHVWGHNHVVEATRQLRHAATRQVPDCELGLVTGWGDFGDGSLAILRR</sequence>
<proteinExistence type="predicted"/>
<comment type="caution">
    <text evidence="2">The sequence shown here is derived from an EMBL/GenBank/DDBJ whole genome shotgun (WGS) entry which is preliminary data.</text>
</comment>
<dbReference type="CDD" id="cd00829">
    <property type="entry name" value="SCP-x_thiolase"/>
    <property type="match status" value="1"/>
</dbReference>
<reference evidence="2 3" key="1">
    <citation type="journal article" date="2014" name="Nature">
        <title>An environmental bacterial taxon with a large and distinct metabolic repertoire.</title>
        <authorList>
            <person name="Wilson M.C."/>
            <person name="Mori T."/>
            <person name="Ruckert C."/>
            <person name="Uria A.R."/>
            <person name="Helf M.J."/>
            <person name="Takada K."/>
            <person name="Gernert C."/>
            <person name="Steffens U.A."/>
            <person name="Heycke N."/>
            <person name="Schmitt S."/>
            <person name="Rinke C."/>
            <person name="Helfrich E.J."/>
            <person name="Brachmann A.O."/>
            <person name="Gurgui C."/>
            <person name="Wakimoto T."/>
            <person name="Kracht M."/>
            <person name="Crusemann M."/>
            <person name="Hentschel U."/>
            <person name="Abe I."/>
            <person name="Matsunaga S."/>
            <person name="Kalinowski J."/>
            <person name="Takeyama H."/>
            <person name="Piel J."/>
        </authorList>
    </citation>
    <scope>NUCLEOTIDE SEQUENCE [LARGE SCALE GENOMIC DNA]</scope>
    <source>
        <strain evidence="3">TSY1</strain>
    </source>
</reference>
<dbReference type="InterPro" id="IPR002155">
    <property type="entry name" value="Thiolase"/>
</dbReference>
<protein>
    <submittedName>
        <fullName evidence="2">Transporter</fullName>
    </submittedName>
</protein>
<dbReference type="PANTHER" id="PTHR42870:SF1">
    <property type="entry name" value="NON-SPECIFIC LIPID-TRANSFER PROTEIN-LIKE 2"/>
    <property type="match status" value="1"/>
</dbReference>
<dbReference type="Proteomes" id="UP000019141">
    <property type="component" value="Unassembled WGS sequence"/>
</dbReference>
<dbReference type="InterPro" id="IPR016039">
    <property type="entry name" value="Thiolase-like"/>
</dbReference>
<dbReference type="AlphaFoldDB" id="W4LE18"/>